<accession>A0A1J8QKI7</accession>
<dbReference type="GO" id="GO:0004018">
    <property type="term" value="F:N6-(1,2-dicarboxyethyl)AMP AMP-lyase (fumarate-forming) activity"/>
    <property type="evidence" value="ECO:0007669"/>
    <property type="project" value="TreeGrafter"/>
</dbReference>
<evidence type="ECO:0000313" key="3">
    <source>
        <dbReference type="Proteomes" id="UP000183567"/>
    </source>
</evidence>
<dbReference type="SUPFAM" id="SSF48557">
    <property type="entry name" value="L-aspartase-like"/>
    <property type="match status" value="1"/>
</dbReference>
<dbReference type="Gene3D" id="1.10.275.10">
    <property type="entry name" value="Fumarase/aspartase (N-terminal domain)"/>
    <property type="match status" value="1"/>
</dbReference>
<dbReference type="PANTHER" id="PTHR43172">
    <property type="entry name" value="ADENYLOSUCCINATE LYASE"/>
    <property type="match status" value="1"/>
</dbReference>
<dbReference type="Proteomes" id="UP000183567">
    <property type="component" value="Unassembled WGS sequence"/>
</dbReference>
<dbReference type="AlphaFoldDB" id="A0A1J8QKI7"/>
<protein>
    <recommendedName>
        <fullName evidence="4">Adenylosuccinate lyase</fullName>
    </recommendedName>
</protein>
<evidence type="ECO:0000313" key="2">
    <source>
        <dbReference type="EMBL" id="OJA21469.1"/>
    </source>
</evidence>
<keyword evidence="1" id="KW-0456">Lyase</keyword>
<organism evidence="2 3">
    <name type="scientific">Rhizopogon vesiculosus</name>
    <dbReference type="NCBI Taxonomy" id="180088"/>
    <lineage>
        <taxon>Eukaryota</taxon>
        <taxon>Fungi</taxon>
        <taxon>Dikarya</taxon>
        <taxon>Basidiomycota</taxon>
        <taxon>Agaricomycotina</taxon>
        <taxon>Agaricomycetes</taxon>
        <taxon>Agaricomycetidae</taxon>
        <taxon>Boletales</taxon>
        <taxon>Suillineae</taxon>
        <taxon>Rhizopogonaceae</taxon>
        <taxon>Rhizopogon</taxon>
    </lineage>
</organism>
<dbReference type="InterPro" id="IPR024083">
    <property type="entry name" value="Fumarase/histidase_N"/>
</dbReference>
<dbReference type="PANTHER" id="PTHR43172:SF1">
    <property type="entry name" value="ADENYLOSUCCINATE LYASE"/>
    <property type="match status" value="1"/>
</dbReference>
<dbReference type="OrthoDB" id="3251487at2759"/>
<dbReference type="STRING" id="180088.A0A1J8QKI7"/>
<dbReference type="GO" id="GO:0070626">
    <property type="term" value="F:(S)-2-(5-amino-1-(5-phospho-D-ribosyl)imidazole-4-carboxamido) succinate lyase (fumarate-forming) activity"/>
    <property type="evidence" value="ECO:0007669"/>
    <property type="project" value="TreeGrafter"/>
</dbReference>
<dbReference type="EMBL" id="LVVM01000114">
    <property type="protein sequence ID" value="OJA21469.1"/>
    <property type="molecule type" value="Genomic_DNA"/>
</dbReference>
<evidence type="ECO:0000256" key="1">
    <source>
        <dbReference type="ARBA" id="ARBA00023239"/>
    </source>
</evidence>
<sequence>MEAYEIYQTPLSRYLTIYPFNFCLLTLLCDSYASKEMAHLFSTAHRSRTWRELWLTLAIAEKELGLPIPDEAIEQMKNNLDFTLEQFDIAEKEQVKRLHEVMSHIHTFGQVAPAAAGIIQYV</sequence>
<evidence type="ECO:0008006" key="4">
    <source>
        <dbReference type="Google" id="ProtNLM"/>
    </source>
</evidence>
<gene>
    <name evidence="2" type="ORF">AZE42_13633</name>
</gene>
<dbReference type="GO" id="GO:0005829">
    <property type="term" value="C:cytosol"/>
    <property type="evidence" value="ECO:0007669"/>
    <property type="project" value="TreeGrafter"/>
</dbReference>
<proteinExistence type="predicted"/>
<reference evidence="2 3" key="1">
    <citation type="submission" date="2016-03" db="EMBL/GenBank/DDBJ databases">
        <title>Comparative genomics of the ectomycorrhizal sister species Rhizopogon vinicolor and Rhizopogon vesiculosus (Basidiomycota: Boletales) reveals a divergence of the mating type B locus.</title>
        <authorList>
            <person name="Mujic A.B."/>
            <person name="Kuo A."/>
            <person name="Tritt A."/>
            <person name="Lipzen A."/>
            <person name="Chen C."/>
            <person name="Johnson J."/>
            <person name="Sharma A."/>
            <person name="Barry K."/>
            <person name="Grigoriev I.V."/>
            <person name="Spatafora J.W."/>
        </authorList>
    </citation>
    <scope>NUCLEOTIDE SEQUENCE [LARGE SCALE GENOMIC DNA]</scope>
    <source>
        <strain evidence="2 3">AM-OR11-056</strain>
    </source>
</reference>
<dbReference type="InterPro" id="IPR008948">
    <property type="entry name" value="L-Aspartase-like"/>
</dbReference>
<keyword evidence="3" id="KW-1185">Reference proteome</keyword>
<dbReference type="GO" id="GO:0044208">
    <property type="term" value="P:'de novo' AMP biosynthetic process"/>
    <property type="evidence" value="ECO:0007669"/>
    <property type="project" value="TreeGrafter"/>
</dbReference>
<comment type="caution">
    <text evidence="2">The sequence shown here is derived from an EMBL/GenBank/DDBJ whole genome shotgun (WGS) entry which is preliminary data.</text>
</comment>
<name>A0A1J8QKI7_9AGAM</name>